<evidence type="ECO:0000313" key="2">
    <source>
        <dbReference type="EMBL" id="KAE9389871.1"/>
    </source>
</evidence>
<dbReference type="EMBL" id="ML769679">
    <property type="protein sequence ID" value="KAE9389871.1"/>
    <property type="molecule type" value="Genomic_DNA"/>
</dbReference>
<dbReference type="AlphaFoldDB" id="A0A6A4GVT1"/>
<evidence type="ECO:0000313" key="3">
    <source>
        <dbReference type="Proteomes" id="UP000799118"/>
    </source>
</evidence>
<proteinExistence type="predicted"/>
<reference evidence="2" key="1">
    <citation type="journal article" date="2019" name="Environ. Microbiol.">
        <title>Fungal ecological strategies reflected in gene transcription - a case study of two litter decomposers.</title>
        <authorList>
            <person name="Barbi F."/>
            <person name="Kohler A."/>
            <person name="Barry K."/>
            <person name="Baskaran P."/>
            <person name="Daum C."/>
            <person name="Fauchery L."/>
            <person name="Ihrmark K."/>
            <person name="Kuo A."/>
            <person name="LaButti K."/>
            <person name="Lipzen A."/>
            <person name="Morin E."/>
            <person name="Grigoriev I.V."/>
            <person name="Henrissat B."/>
            <person name="Lindahl B."/>
            <person name="Martin F."/>
        </authorList>
    </citation>
    <scope>NUCLEOTIDE SEQUENCE</scope>
    <source>
        <strain evidence="2">JB14</strain>
    </source>
</reference>
<sequence>MVNTRSTNKDTTDAGNASGPQAGQQRPRRSIATSSAEGQPDQQQQQHPGGSLMHLLNEQHVNPIPPQARLQLASAPPVASHAPWNGIRAPLVPPTPPSAISGTLSVPSSFLVPPAPPLSKCCWGGILMPNAFRAEFGGQDHSSSASRHGREGSSAAQR</sequence>
<dbReference type="Proteomes" id="UP000799118">
    <property type="component" value="Unassembled WGS sequence"/>
</dbReference>
<protein>
    <submittedName>
        <fullName evidence="2">Uncharacterized protein</fullName>
    </submittedName>
</protein>
<keyword evidence="3" id="KW-1185">Reference proteome</keyword>
<gene>
    <name evidence="2" type="ORF">BT96DRAFT_1002837</name>
</gene>
<evidence type="ECO:0000256" key="1">
    <source>
        <dbReference type="SAM" id="MobiDB-lite"/>
    </source>
</evidence>
<feature type="region of interest" description="Disordered" evidence="1">
    <location>
        <begin position="1"/>
        <end position="95"/>
    </location>
</feature>
<feature type="region of interest" description="Disordered" evidence="1">
    <location>
        <begin position="137"/>
        <end position="158"/>
    </location>
</feature>
<accession>A0A6A4GVT1</accession>
<name>A0A6A4GVT1_9AGAR</name>
<feature type="compositionally biased region" description="Polar residues" evidence="1">
    <location>
        <begin position="31"/>
        <end position="41"/>
    </location>
</feature>
<feature type="compositionally biased region" description="Polar residues" evidence="1">
    <location>
        <begin position="13"/>
        <end position="24"/>
    </location>
</feature>
<organism evidence="2 3">
    <name type="scientific">Gymnopus androsaceus JB14</name>
    <dbReference type="NCBI Taxonomy" id="1447944"/>
    <lineage>
        <taxon>Eukaryota</taxon>
        <taxon>Fungi</taxon>
        <taxon>Dikarya</taxon>
        <taxon>Basidiomycota</taxon>
        <taxon>Agaricomycotina</taxon>
        <taxon>Agaricomycetes</taxon>
        <taxon>Agaricomycetidae</taxon>
        <taxon>Agaricales</taxon>
        <taxon>Marasmiineae</taxon>
        <taxon>Omphalotaceae</taxon>
        <taxon>Gymnopus</taxon>
    </lineage>
</organism>